<dbReference type="Proteomes" id="UP000290189">
    <property type="component" value="Unassembled WGS sequence"/>
</dbReference>
<geneLocation type="mitochondrion" evidence="2"/>
<gene>
    <name evidence="2" type="ORF">PLBR_LOCUS7015</name>
</gene>
<feature type="compositionally biased region" description="Polar residues" evidence="1">
    <location>
        <begin position="423"/>
        <end position="438"/>
    </location>
</feature>
<organism evidence="2 3">
    <name type="scientific">Plasmodiophora brassicae</name>
    <name type="common">Clubroot disease agent</name>
    <dbReference type="NCBI Taxonomy" id="37360"/>
    <lineage>
        <taxon>Eukaryota</taxon>
        <taxon>Sar</taxon>
        <taxon>Rhizaria</taxon>
        <taxon>Endomyxa</taxon>
        <taxon>Phytomyxea</taxon>
        <taxon>Plasmodiophorida</taxon>
        <taxon>Plasmodiophoridae</taxon>
        <taxon>Plasmodiophora</taxon>
    </lineage>
</organism>
<evidence type="ECO:0000313" key="2">
    <source>
        <dbReference type="EMBL" id="SPQ99800.1"/>
    </source>
</evidence>
<dbReference type="AlphaFoldDB" id="A0A3P3YIX6"/>
<protein>
    <submittedName>
        <fullName evidence="2">Uncharacterized protein</fullName>
    </submittedName>
</protein>
<name>A0A3P3YIX6_PLABS</name>
<sequence length="494" mass="52636">MADGRPWLKNAIVGALGPDPQPRSTDLLSHAVRVRVSRTSWAAPFAPVPVQLSDDHHFVDGVLSVDAIAGFLSTFGQDTLELLENAMVGLGRCAVVVAARHPVRVVVRVDEFTFLGETDMFRSAPCVMGDRAVLDAVDYFVNGFFRTPVVDPGRVGGGGAPEPRHLQDCLVTKPTEARFRNVPGWPNLTNDDVVDDDDVRSRGSAAASPAPAKEAASQILFFSPTKDDQEQDRLDGQADTDRQAVADIAHEERPADGTPEAQGGIDEEPPTSACRPPAPAAVSAGAPDATTLVGTTDTTAASLSVAGGAAGRAGARGRLPDFEFTQDDDEPDDDPCGRSGASGLTQLVGEFTQDDVVSGRRPAVGTPSPTGRDAPRSPPAERRRRPEEYGISAPLIGPDDDPETENAHNVNASAVRPAMTPSAAKSTGLTQFEFTPSSDEGDDRQRAFVKPRQPPPDRAPSFKRVAPAAWDTRSVLVDLLQKQCRRKRVRAPDW</sequence>
<keyword evidence="2" id="KW-0496">Mitochondrion</keyword>
<feature type="compositionally biased region" description="Low complexity" evidence="1">
    <location>
        <begin position="280"/>
        <end position="301"/>
    </location>
</feature>
<reference evidence="2 3" key="1">
    <citation type="submission" date="2018-03" db="EMBL/GenBank/DDBJ databases">
        <authorList>
            <person name="Fogelqvist J."/>
        </authorList>
    </citation>
    <scope>NUCLEOTIDE SEQUENCE [LARGE SCALE GENOMIC DNA]</scope>
</reference>
<proteinExistence type="predicted"/>
<accession>A0A3P3YIX6</accession>
<feature type="compositionally biased region" description="Low complexity" evidence="1">
    <location>
        <begin position="204"/>
        <end position="217"/>
    </location>
</feature>
<feature type="region of interest" description="Disordered" evidence="1">
    <location>
        <begin position="249"/>
        <end position="462"/>
    </location>
</feature>
<feature type="compositionally biased region" description="Basic and acidic residues" evidence="1">
    <location>
        <begin position="373"/>
        <end position="388"/>
    </location>
</feature>
<evidence type="ECO:0000256" key="1">
    <source>
        <dbReference type="SAM" id="MobiDB-lite"/>
    </source>
</evidence>
<feature type="compositionally biased region" description="Acidic residues" evidence="1">
    <location>
        <begin position="324"/>
        <end position="334"/>
    </location>
</feature>
<evidence type="ECO:0000313" key="3">
    <source>
        <dbReference type="Proteomes" id="UP000290189"/>
    </source>
</evidence>
<feature type="region of interest" description="Disordered" evidence="1">
    <location>
        <begin position="180"/>
        <end position="217"/>
    </location>
</feature>
<dbReference type="EMBL" id="OVEO01000012">
    <property type="protein sequence ID" value="SPQ99800.1"/>
    <property type="molecule type" value="Genomic_DNA"/>
</dbReference>